<evidence type="ECO:0000313" key="3">
    <source>
        <dbReference type="Proteomes" id="UP000061018"/>
    </source>
</evidence>
<organism evidence="2 3">
    <name type="scientific">Streptomyces ambofaciens (strain ATCC 23877 / 3486 / DSM 40053 / JCM 4204 / NBRC 12836 / NRRL B-2516)</name>
    <dbReference type="NCBI Taxonomy" id="278992"/>
    <lineage>
        <taxon>Bacteria</taxon>
        <taxon>Bacillati</taxon>
        <taxon>Actinomycetota</taxon>
        <taxon>Actinomycetes</taxon>
        <taxon>Kitasatosporales</taxon>
        <taxon>Streptomycetaceae</taxon>
        <taxon>Streptomyces</taxon>
    </lineage>
</organism>
<reference evidence="3" key="1">
    <citation type="journal article" date="2015" name="J. Biotechnol.">
        <title>Complete genome sequence of Streptomyces ambofaciens ATCC 23877, the spiramycin producer.</title>
        <authorList>
            <person name="Thibessard A."/>
            <person name="Haas D."/>
            <person name="Gerbaud C."/>
            <person name="Aigle B."/>
            <person name="Lautru S."/>
            <person name="Pernodet J.L."/>
            <person name="Leblond P."/>
        </authorList>
    </citation>
    <scope>NUCLEOTIDE SEQUENCE [LARGE SCALE GENOMIC DNA]</scope>
    <source>
        <strain evidence="3">ATCC 23877 / 3486 / DSM 40053 / JCM 4204 / NBRC 12836 / NRRL B-2516</strain>
    </source>
</reference>
<dbReference type="KEGG" id="samb:SAM23877_3137"/>
<evidence type="ECO:0000313" key="2">
    <source>
        <dbReference type="EMBL" id="AKZ56186.1"/>
    </source>
</evidence>
<accession>A0A0K2ATC7</accession>
<gene>
    <name evidence="2" type="ORF">SAM23877_3137</name>
</gene>
<feature type="compositionally biased region" description="Basic and acidic residues" evidence="1">
    <location>
        <begin position="1"/>
        <end position="10"/>
    </location>
</feature>
<name>A0A0K2ATC7_STRA7</name>
<dbReference type="AlphaFoldDB" id="A0A0K2ATC7"/>
<sequence>MCPDRLKTLDAEPMACPDGGMQTRRA</sequence>
<proteinExistence type="predicted"/>
<dbReference type="Proteomes" id="UP000061018">
    <property type="component" value="Chromosome"/>
</dbReference>
<evidence type="ECO:0000256" key="1">
    <source>
        <dbReference type="SAM" id="MobiDB-lite"/>
    </source>
</evidence>
<feature type="region of interest" description="Disordered" evidence="1">
    <location>
        <begin position="1"/>
        <end position="26"/>
    </location>
</feature>
<protein>
    <submittedName>
        <fullName evidence="2">Uncharacterized protein</fullName>
    </submittedName>
</protein>
<dbReference type="EMBL" id="CP012382">
    <property type="protein sequence ID" value="AKZ56186.1"/>
    <property type="molecule type" value="Genomic_DNA"/>
</dbReference>